<dbReference type="EMBL" id="DTDV01000018">
    <property type="protein sequence ID" value="HGK24128.1"/>
    <property type="molecule type" value="Genomic_DNA"/>
</dbReference>
<evidence type="ECO:0000313" key="1">
    <source>
        <dbReference type="EMBL" id="HGK24128.1"/>
    </source>
</evidence>
<protein>
    <submittedName>
        <fullName evidence="1">DUF2922 domain-containing protein</fullName>
    </submittedName>
</protein>
<proteinExistence type="predicted"/>
<dbReference type="Pfam" id="PF11148">
    <property type="entry name" value="DUF2922"/>
    <property type="match status" value="1"/>
</dbReference>
<reference evidence="1" key="1">
    <citation type="journal article" date="2020" name="mSystems">
        <title>Genome- and Community-Level Interaction Insights into Carbon Utilization and Element Cycling Functions of Hydrothermarchaeota in Hydrothermal Sediment.</title>
        <authorList>
            <person name="Zhou Z."/>
            <person name="Liu Y."/>
            <person name="Xu W."/>
            <person name="Pan J."/>
            <person name="Luo Z.H."/>
            <person name="Li M."/>
        </authorList>
    </citation>
    <scope>NUCLEOTIDE SEQUENCE [LARGE SCALE GENOMIC DNA]</scope>
    <source>
        <strain evidence="1">SpSt-70</strain>
    </source>
</reference>
<dbReference type="InterPro" id="IPR021321">
    <property type="entry name" value="DUF2922"/>
</dbReference>
<name>A0A7V3ZJN0_DICTH</name>
<organism evidence="1">
    <name type="scientific">Dictyoglomus thermophilum</name>
    <dbReference type="NCBI Taxonomy" id="14"/>
    <lineage>
        <taxon>Bacteria</taxon>
        <taxon>Pseudomonadati</taxon>
        <taxon>Dictyoglomota</taxon>
        <taxon>Dictyoglomia</taxon>
        <taxon>Dictyoglomales</taxon>
        <taxon>Dictyoglomaceae</taxon>
        <taxon>Dictyoglomus</taxon>
    </lineage>
</organism>
<accession>A0A7V3ZJN0</accession>
<dbReference type="AlphaFoldDB" id="A0A7V3ZJN0"/>
<comment type="caution">
    <text evidence="1">The sequence shown here is derived from an EMBL/GenBank/DDBJ whole genome shotgun (WGS) entry which is preliminary data.</text>
</comment>
<gene>
    <name evidence="1" type="ORF">ENU78_06835</name>
</gene>
<sequence length="77" mass="8604">MGVVSSRKVIRMTFLDSGGERNIITVANPRDDITEQDILNVMDLIIQKNIFVGKSGDLTSKYDARIVETTSNDIYNP</sequence>